<dbReference type="CDD" id="cd04196">
    <property type="entry name" value="GT_2_like_d"/>
    <property type="match status" value="1"/>
</dbReference>
<dbReference type="InterPro" id="IPR001173">
    <property type="entry name" value="Glyco_trans_2-like"/>
</dbReference>
<dbReference type="Gene3D" id="3.90.550.10">
    <property type="entry name" value="Spore Coat Polysaccharide Biosynthesis Protein SpsA, Chain A"/>
    <property type="match status" value="1"/>
</dbReference>
<gene>
    <name evidence="2" type="ORF">QM524_05600</name>
</gene>
<dbReference type="SUPFAM" id="SSF53448">
    <property type="entry name" value="Nucleotide-diphospho-sugar transferases"/>
    <property type="match status" value="1"/>
</dbReference>
<comment type="caution">
    <text evidence="2">The sequence shown here is derived from an EMBL/GenBank/DDBJ whole genome shotgun (WGS) entry which is preliminary data.</text>
</comment>
<sequence>MNVPTISIALCTYNGSKYIKTQIESLINQTLKPSEIVICDDNSSDNTLEIIRSINAPFPIRIYENKPALRTVKNFERAVSLCTGDLIMLCDQDDFWVPTKLEVMGKYMLEHPKTNVLFSNALLVDENLNSLGKKMWETVNLEEHTLQRWRNGHSTEILMAGNRVTGCTMCFRRSFVSEIVPFPTQIDKDFIHDGWIAMLASITNSIDFINEDLIWYRQHSAQQVGAKNDEFTHREKVTLKNRFTRPKTEKVEPFLEKAVFYKKIIDYILENTTHKIDELVPLTRAFEHYNLRAKLPFRPRYTRFIPAILNYCKGNYHKYGHVGSSQIGILQALIGDIVE</sequence>
<dbReference type="RefSeq" id="WP_283343824.1">
    <property type="nucleotide sequence ID" value="NZ_JASHIF010000004.1"/>
</dbReference>
<keyword evidence="3" id="KW-1185">Reference proteome</keyword>
<dbReference type="EMBL" id="JASHIF010000004">
    <property type="protein sequence ID" value="MDI9858672.1"/>
    <property type="molecule type" value="Genomic_DNA"/>
</dbReference>
<evidence type="ECO:0000259" key="1">
    <source>
        <dbReference type="Pfam" id="PF00535"/>
    </source>
</evidence>
<evidence type="ECO:0000313" key="3">
    <source>
        <dbReference type="Proteomes" id="UP001236507"/>
    </source>
</evidence>
<dbReference type="PANTHER" id="PTHR22916:SF3">
    <property type="entry name" value="UDP-GLCNAC:BETAGAL BETA-1,3-N-ACETYLGLUCOSAMINYLTRANSFERASE-LIKE PROTEIN 1"/>
    <property type="match status" value="1"/>
</dbReference>
<dbReference type="Proteomes" id="UP001236507">
    <property type="component" value="Unassembled WGS sequence"/>
</dbReference>
<dbReference type="Pfam" id="PF00535">
    <property type="entry name" value="Glycos_transf_2"/>
    <property type="match status" value="1"/>
</dbReference>
<proteinExistence type="predicted"/>
<reference evidence="2 3" key="1">
    <citation type="submission" date="2023-05" db="EMBL/GenBank/DDBJ databases">
        <title>Novel species of genus Flectobacillus isolated from stream in China.</title>
        <authorList>
            <person name="Lu H."/>
        </authorList>
    </citation>
    <scope>NUCLEOTIDE SEQUENCE [LARGE SCALE GENOMIC DNA]</scope>
    <source>
        <strain evidence="2 3">KCTC 42575</strain>
    </source>
</reference>
<dbReference type="InterPro" id="IPR029044">
    <property type="entry name" value="Nucleotide-diphossugar_trans"/>
</dbReference>
<dbReference type="PANTHER" id="PTHR22916">
    <property type="entry name" value="GLYCOSYLTRANSFERASE"/>
    <property type="match status" value="1"/>
</dbReference>
<feature type="domain" description="Glycosyltransferase 2-like" evidence="1">
    <location>
        <begin position="7"/>
        <end position="123"/>
    </location>
</feature>
<name>A0ABT6Y550_9BACT</name>
<accession>A0ABT6Y550</accession>
<evidence type="ECO:0000313" key="2">
    <source>
        <dbReference type="EMBL" id="MDI9858672.1"/>
    </source>
</evidence>
<organism evidence="2 3">
    <name type="scientific">Flectobacillus roseus</name>
    <dbReference type="NCBI Taxonomy" id="502259"/>
    <lineage>
        <taxon>Bacteria</taxon>
        <taxon>Pseudomonadati</taxon>
        <taxon>Bacteroidota</taxon>
        <taxon>Cytophagia</taxon>
        <taxon>Cytophagales</taxon>
        <taxon>Flectobacillaceae</taxon>
        <taxon>Flectobacillus</taxon>
    </lineage>
</organism>
<protein>
    <submittedName>
        <fullName evidence="2">Glycosyltransferase family 2 protein</fullName>
    </submittedName>
</protein>